<dbReference type="PANTHER" id="PTHR43811:SF19">
    <property type="entry name" value="39 KDA FK506-BINDING NUCLEAR PROTEIN"/>
    <property type="match status" value="1"/>
</dbReference>
<name>A0A835YI76_9STRA</name>
<feature type="domain" description="PPIase FKBP-type" evidence="7">
    <location>
        <begin position="370"/>
        <end position="457"/>
    </location>
</feature>
<dbReference type="InterPro" id="IPR046357">
    <property type="entry name" value="PPIase_dom_sf"/>
</dbReference>
<sequence>MGFFGTELSSTETQCVEIPEGWQLRLCNAVLKLEGGAGRKKADHAPTTTTVNVIAGEDGDGKGSDEFALCHLDPAKCVQWQCSLVFADVDSPLYLRTDGPGTVHVTGCFERDPFADDEDGDEEGDSEEGFEDEDDEVEAAYGEHEADDNDAAFDNLLQMVHARRMRDADDSDSDSSGDSDDSELEEPVDEYGRPRVELLSSDDETAGGAGAHKQKKKKRKDRKGSVGDDGGAAAAAAAQPAAAAGSDIIAAADGALAAAAAAAAAAAQATAAAADANDHAAAATPAAAADAAAERRKQKRKERKCAAEEEKKRLKEAFGAGEGGKAGAGGGAAAATEGPVKLPKPVERRLAGGLIVKDKVLGAGKVASSGKQVKVLYEGSFPDGRVFDKNFNRRAPLGFRVGLGRVIKGMERGVEGMRVGGQREVYIPAALAYGKSGAGPIGPNQDLVFHIELVDVGGR</sequence>
<dbReference type="GO" id="GO:0003755">
    <property type="term" value="F:peptidyl-prolyl cis-trans isomerase activity"/>
    <property type="evidence" value="ECO:0007669"/>
    <property type="project" value="UniProtKB-KW"/>
</dbReference>
<keyword evidence="9" id="KW-1185">Reference proteome</keyword>
<feature type="region of interest" description="Disordered" evidence="6">
    <location>
        <begin position="164"/>
        <end position="244"/>
    </location>
</feature>
<accession>A0A835YI76</accession>
<evidence type="ECO:0000256" key="3">
    <source>
        <dbReference type="ARBA" id="ARBA00023110"/>
    </source>
</evidence>
<dbReference type="PANTHER" id="PTHR43811">
    <property type="entry name" value="FKBP-TYPE PEPTIDYL-PROLYL CIS-TRANS ISOMERASE FKPA"/>
    <property type="match status" value="1"/>
</dbReference>
<evidence type="ECO:0000256" key="1">
    <source>
        <dbReference type="ARBA" id="ARBA00000971"/>
    </source>
</evidence>
<gene>
    <name evidence="8" type="ORF">JKP88DRAFT_339857</name>
</gene>
<dbReference type="Pfam" id="PF00254">
    <property type="entry name" value="FKBP_C"/>
    <property type="match status" value="1"/>
</dbReference>
<organism evidence="8 9">
    <name type="scientific">Tribonema minus</name>
    <dbReference type="NCBI Taxonomy" id="303371"/>
    <lineage>
        <taxon>Eukaryota</taxon>
        <taxon>Sar</taxon>
        <taxon>Stramenopiles</taxon>
        <taxon>Ochrophyta</taxon>
        <taxon>PX clade</taxon>
        <taxon>Xanthophyceae</taxon>
        <taxon>Tribonematales</taxon>
        <taxon>Tribonemataceae</taxon>
        <taxon>Tribonema</taxon>
    </lineage>
</organism>
<dbReference type="InterPro" id="IPR001179">
    <property type="entry name" value="PPIase_FKBP_dom"/>
</dbReference>
<reference evidence="8" key="1">
    <citation type="submission" date="2021-02" db="EMBL/GenBank/DDBJ databases">
        <title>First Annotated Genome of the Yellow-green Alga Tribonema minus.</title>
        <authorList>
            <person name="Mahan K.M."/>
        </authorList>
    </citation>
    <scope>NUCLEOTIDE SEQUENCE</scope>
    <source>
        <strain evidence="8">UTEX B ZZ1240</strain>
    </source>
</reference>
<feature type="compositionally biased region" description="Acidic residues" evidence="6">
    <location>
        <begin position="169"/>
        <end position="189"/>
    </location>
</feature>
<feature type="compositionally biased region" description="Basic residues" evidence="6">
    <location>
        <begin position="212"/>
        <end position="222"/>
    </location>
</feature>
<feature type="compositionally biased region" description="Basic and acidic residues" evidence="6">
    <location>
        <begin position="304"/>
        <end position="316"/>
    </location>
</feature>
<keyword evidence="3 5" id="KW-0697">Rotamase</keyword>
<evidence type="ECO:0000259" key="7">
    <source>
        <dbReference type="PROSITE" id="PS50059"/>
    </source>
</evidence>
<dbReference type="PROSITE" id="PS50059">
    <property type="entry name" value="FKBP_PPIASE"/>
    <property type="match status" value="1"/>
</dbReference>
<evidence type="ECO:0000313" key="8">
    <source>
        <dbReference type="EMBL" id="KAG5174913.1"/>
    </source>
</evidence>
<dbReference type="Proteomes" id="UP000664859">
    <property type="component" value="Unassembled WGS sequence"/>
</dbReference>
<feature type="compositionally biased region" description="Acidic residues" evidence="6">
    <location>
        <begin position="115"/>
        <end position="138"/>
    </location>
</feature>
<evidence type="ECO:0000256" key="2">
    <source>
        <dbReference type="ARBA" id="ARBA00013194"/>
    </source>
</evidence>
<dbReference type="EC" id="5.2.1.8" evidence="2 5"/>
<protein>
    <recommendedName>
        <fullName evidence="2 5">peptidylprolyl isomerase</fullName>
        <ecNumber evidence="2 5">5.2.1.8</ecNumber>
    </recommendedName>
</protein>
<keyword evidence="4 5" id="KW-0413">Isomerase</keyword>
<dbReference type="Gene3D" id="3.10.50.40">
    <property type="match status" value="1"/>
</dbReference>
<dbReference type="InterPro" id="IPR041232">
    <property type="entry name" value="NPL"/>
</dbReference>
<dbReference type="EMBL" id="JAFCMP010000557">
    <property type="protein sequence ID" value="KAG5174913.1"/>
    <property type="molecule type" value="Genomic_DNA"/>
</dbReference>
<dbReference type="Pfam" id="PF17800">
    <property type="entry name" value="NPL"/>
    <property type="match status" value="1"/>
</dbReference>
<dbReference type="SUPFAM" id="SSF54534">
    <property type="entry name" value="FKBP-like"/>
    <property type="match status" value="1"/>
</dbReference>
<feature type="region of interest" description="Disordered" evidence="6">
    <location>
        <begin position="285"/>
        <end position="339"/>
    </location>
</feature>
<evidence type="ECO:0000256" key="4">
    <source>
        <dbReference type="ARBA" id="ARBA00023235"/>
    </source>
</evidence>
<comment type="catalytic activity">
    <reaction evidence="1 5">
        <text>[protein]-peptidylproline (omega=180) = [protein]-peptidylproline (omega=0)</text>
        <dbReference type="Rhea" id="RHEA:16237"/>
        <dbReference type="Rhea" id="RHEA-COMP:10747"/>
        <dbReference type="Rhea" id="RHEA-COMP:10748"/>
        <dbReference type="ChEBI" id="CHEBI:83833"/>
        <dbReference type="ChEBI" id="CHEBI:83834"/>
        <dbReference type="EC" id="5.2.1.8"/>
    </reaction>
</comment>
<feature type="compositionally biased region" description="Low complexity" evidence="6">
    <location>
        <begin position="231"/>
        <end position="244"/>
    </location>
</feature>
<dbReference type="OrthoDB" id="1902587at2759"/>
<feature type="compositionally biased region" description="Gly residues" evidence="6">
    <location>
        <begin position="320"/>
        <end position="332"/>
    </location>
</feature>
<evidence type="ECO:0000256" key="5">
    <source>
        <dbReference type="PROSITE-ProRule" id="PRU00277"/>
    </source>
</evidence>
<proteinExistence type="predicted"/>
<evidence type="ECO:0000313" key="9">
    <source>
        <dbReference type="Proteomes" id="UP000664859"/>
    </source>
</evidence>
<comment type="caution">
    <text evidence="8">The sequence shown here is derived from an EMBL/GenBank/DDBJ whole genome shotgun (WGS) entry which is preliminary data.</text>
</comment>
<dbReference type="AlphaFoldDB" id="A0A835YI76"/>
<dbReference type="Gene3D" id="2.60.120.340">
    <property type="entry name" value="Nucleoplasmin core domain"/>
    <property type="match status" value="1"/>
</dbReference>
<feature type="region of interest" description="Disordered" evidence="6">
    <location>
        <begin position="107"/>
        <end position="151"/>
    </location>
</feature>
<evidence type="ECO:0000256" key="6">
    <source>
        <dbReference type="SAM" id="MobiDB-lite"/>
    </source>
</evidence>